<sequence>MFLTRVIPIGTLTVILRINVQFLVHIGLFILGRLVVASTPQTASLETHDVVNRYIGQSTTTKVTAKWIFSRVVRTPPVESSNGPLLLVLCLSLSYNVFVSLSDTAFSGLYPCTVESTAVDTPASIRTADDTRTFIASQLINGTDIY</sequence>
<dbReference type="EMBL" id="ML214081">
    <property type="protein sequence ID" value="TFK30993.1"/>
    <property type="molecule type" value="Genomic_DNA"/>
</dbReference>
<protein>
    <submittedName>
        <fullName evidence="2">Uncharacterized protein</fullName>
    </submittedName>
</protein>
<evidence type="ECO:0000313" key="2">
    <source>
        <dbReference type="EMBL" id="TFK30993.1"/>
    </source>
</evidence>
<accession>A0A5C3LFN7</accession>
<dbReference type="Proteomes" id="UP000308652">
    <property type="component" value="Unassembled WGS sequence"/>
</dbReference>
<keyword evidence="1" id="KW-0472">Membrane</keyword>
<keyword evidence="1" id="KW-0812">Transmembrane</keyword>
<evidence type="ECO:0000313" key="3">
    <source>
        <dbReference type="Proteomes" id="UP000308652"/>
    </source>
</evidence>
<proteinExistence type="predicted"/>
<evidence type="ECO:0000256" key="1">
    <source>
        <dbReference type="SAM" id="Phobius"/>
    </source>
</evidence>
<gene>
    <name evidence="2" type="ORF">BDQ12DRAFT_730057</name>
</gene>
<reference evidence="2 3" key="1">
    <citation type="journal article" date="2019" name="Nat. Ecol. Evol.">
        <title>Megaphylogeny resolves global patterns of mushroom evolution.</title>
        <authorList>
            <person name="Varga T."/>
            <person name="Krizsan K."/>
            <person name="Foldi C."/>
            <person name="Dima B."/>
            <person name="Sanchez-Garcia M."/>
            <person name="Sanchez-Ramirez S."/>
            <person name="Szollosi G.J."/>
            <person name="Szarkandi J.G."/>
            <person name="Papp V."/>
            <person name="Albert L."/>
            <person name="Andreopoulos W."/>
            <person name="Angelini C."/>
            <person name="Antonin V."/>
            <person name="Barry K.W."/>
            <person name="Bougher N.L."/>
            <person name="Buchanan P."/>
            <person name="Buyck B."/>
            <person name="Bense V."/>
            <person name="Catcheside P."/>
            <person name="Chovatia M."/>
            <person name="Cooper J."/>
            <person name="Damon W."/>
            <person name="Desjardin D."/>
            <person name="Finy P."/>
            <person name="Geml J."/>
            <person name="Haridas S."/>
            <person name="Hughes K."/>
            <person name="Justo A."/>
            <person name="Karasinski D."/>
            <person name="Kautmanova I."/>
            <person name="Kiss B."/>
            <person name="Kocsube S."/>
            <person name="Kotiranta H."/>
            <person name="LaButti K.M."/>
            <person name="Lechner B.E."/>
            <person name="Liimatainen K."/>
            <person name="Lipzen A."/>
            <person name="Lukacs Z."/>
            <person name="Mihaltcheva S."/>
            <person name="Morgado L.N."/>
            <person name="Niskanen T."/>
            <person name="Noordeloos M.E."/>
            <person name="Ohm R.A."/>
            <person name="Ortiz-Santana B."/>
            <person name="Ovrebo C."/>
            <person name="Racz N."/>
            <person name="Riley R."/>
            <person name="Savchenko A."/>
            <person name="Shiryaev A."/>
            <person name="Soop K."/>
            <person name="Spirin V."/>
            <person name="Szebenyi C."/>
            <person name="Tomsovsky M."/>
            <person name="Tulloss R.E."/>
            <person name="Uehling J."/>
            <person name="Grigoriev I.V."/>
            <person name="Vagvolgyi C."/>
            <person name="Papp T."/>
            <person name="Martin F.M."/>
            <person name="Miettinen O."/>
            <person name="Hibbett D.S."/>
            <person name="Nagy L.G."/>
        </authorList>
    </citation>
    <scope>NUCLEOTIDE SEQUENCE [LARGE SCALE GENOMIC DNA]</scope>
    <source>
        <strain evidence="2 3">CBS 166.37</strain>
    </source>
</reference>
<feature type="transmembrane region" description="Helical" evidence="1">
    <location>
        <begin position="6"/>
        <end position="31"/>
    </location>
</feature>
<keyword evidence="3" id="KW-1185">Reference proteome</keyword>
<organism evidence="2 3">
    <name type="scientific">Crucibulum laeve</name>
    <dbReference type="NCBI Taxonomy" id="68775"/>
    <lineage>
        <taxon>Eukaryota</taxon>
        <taxon>Fungi</taxon>
        <taxon>Dikarya</taxon>
        <taxon>Basidiomycota</taxon>
        <taxon>Agaricomycotina</taxon>
        <taxon>Agaricomycetes</taxon>
        <taxon>Agaricomycetidae</taxon>
        <taxon>Agaricales</taxon>
        <taxon>Agaricineae</taxon>
        <taxon>Nidulariaceae</taxon>
        <taxon>Crucibulum</taxon>
    </lineage>
</organism>
<keyword evidence="1" id="KW-1133">Transmembrane helix</keyword>
<dbReference type="OrthoDB" id="3066754at2759"/>
<name>A0A5C3LFN7_9AGAR</name>
<dbReference type="AlphaFoldDB" id="A0A5C3LFN7"/>